<name>A0A834KLQ6_VESGE</name>
<keyword evidence="3" id="KW-1185">Reference proteome</keyword>
<gene>
    <name evidence="2" type="ORF">HZH68_005720</name>
</gene>
<evidence type="ECO:0000313" key="2">
    <source>
        <dbReference type="EMBL" id="KAF7406351.1"/>
    </source>
</evidence>
<dbReference type="Proteomes" id="UP000617340">
    <property type="component" value="Unassembled WGS sequence"/>
</dbReference>
<feature type="transmembrane region" description="Helical" evidence="1">
    <location>
        <begin position="34"/>
        <end position="58"/>
    </location>
</feature>
<sequence length="112" mass="12504">MPSSYQGRRTLKGHVLRILMPLLVLRCAGVPQRLVFAVMGFFAIFNAYVMRVCLSIALTQMVIPSNKTTNASLDNTCPVFQEDQPVEQKLSGTYDWSVGQQSSMCDICNLEI</sequence>
<comment type="caution">
    <text evidence="2">The sequence shown here is derived from an EMBL/GenBank/DDBJ whole genome shotgun (WGS) entry which is preliminary data.</text>
</comment>
<reference evidence="2" key="1">
    <citation type="journal article" date="2020" name="G3 (Bethesda)">
        <title>High-Quality Assemblies for Three Invasive Social Wasps from the &lt;i&gt;Vespula&lt;/i&gt; Genus.</title>
        <authorList>
            <person name="Harrop T.W.R."/>
            <person name="Guhlin J."/>
            <person name="McLaughlin G.M."/>
            <person name="Permina E."/>
            <person name="Stockwell P."/>
            <person name="Gilligan J."/>
            <person name="Le Lec M.F."/>
            <person name="Gruber M.A.M."/>
            <person name="Quinn O."/>
            <person name="Lovegrove M."/>
            <person name="Duncan E.J."/>
            <person name="Remnant E.J."/>
            <person name="Van Eeckhoven J."/>
            <person name="Graham B."/>
            <person name="Knapp R.A."/>
            <person name="Langford K.W."/>
            <person name="Kronenberg Z."/>
            <person name="Press M.O."/>
            <person name="Eacker S.M."/>
            <person name="Wilson-Rankin E.E."/>
            <person name="Purcell J."/>
            <person name="Lester P.J."/>
            <person name="Dearden P.K."/>
        </authorList>
    </citation>
    <scope>NUCLEOTIDE SEQUENCE</scope>
    <source>
        <strain evidence="2">Linc-1</strain>
    </source>
</reference>
<keyword evidence="1" id="KW-0472">Membrane</keyword>
<keyword evidence="1" id="KW-1133">Transmembrane helix</keyword>
<evidence type="ECO:0000313" key="3">
    <source>
        <dbReference type="Proteomes" id="UP000617340"/>
    </source>
</evidence>
<protein>
    <submittedName>
        <fullName evidence="2">Uncharacterized protein</fullName>
    </submittedName>
</protein>
<proteinExistence type="predicted"/>
<dbReference type="AlphaFoldDB" id="A0A834KLQ6"/>
<accession>A0A834KLQ6</accession>
<evidence type="ECO:0000256" key="1">
    <source>
        <dbReference type="SAM" id="Phobius"/>
    </source>
</evidence>
<organism evidence="2 3">
    <name type="scientific">Vespula germanica</name>
    <name type="common">German yellow jacket</name>
    <name type="synonym">Paravespula germanica</name>
    <dbReference type="NCBI Taxonomy" id="30212"/>
    <lineage>
        <taxon>Eukaryota</taxon>
        <taxon>Metazoa</taxon>
        <taxon>Ecdysozoa</taxon>
        <taxon>Arthropoda</taxon>
        <taxon>Hexapoda</taxon>
        <taxon>Insecta</taxon>
        <taxon>Pterygota</taxon>
        <taxon>Neoptera</taxon>
        <taxon>Endopterygota</taxon>
        <taxon>Hymenoptera</taxon>
        <taxon>Apocrita</taxon>
        <taxon>Aculeata</taxon>
        <taxon>Vespoidea</taxon>
        <taxon>Vespidae</taxon>
        <taxon>Vespinae</taxon>
        <taxon>Vespula</taxon>
    </lineage>
</organism>
<dbReference type="EMBL" id="JACSDZ010000004">
    <property type="protein sequence ID" value="KAF7406351.1"/>
    <property type="molecule type" value="Genomic_DNA"/>
</dbReference>
<keyword evidence="1" id="KW-0812">Transmembrane</keyword>